<reference evidence="2" key="1">
    <citation type="journal article" date="2019" name="Int. J. Syst. Evol. Microbiol.">
        <title>The Global Catalogue of Microorganisms (GCM) 10K type strain sequencing project: providing services to taxonomists for standard genome sequencing and annotation.</title>
        <authorList>
            <consortium name="The Broad Institute Genomics Platform"/>
            <consortium name="The Broad Institute Genome Sequencing Center for Infectious Disease"/>
            <person name="Wu L."/>
            <person name="Ma J."/>
        </authorList>
    </citation>
    <scope>NUCLEOTIDE SEQUENCE [LARGE SCALE GENOMIC DNA]</scope>
    <source>
        <strain evidence="2">JCM 17630</strain>
    </source>
</reference>
<accession>A0ABP8CC62</accession>
<evidence type="ECO:0000313" key="1">
    <source>
        <dbReference type="EMBL" id="GAA4237441.1"/>
    </source>
</evidence>
<proteinExistence type="predicted"/>
<comment type="caution">
    <text evidence="1">The sequence shown here is derived from an EMBL/GenBank/DDBJ whole genome shotgun (WGS) entry which is preliminary data.</text>
</comment>
<sequence length="62" mass="7047">MEKQTIILNQAMPNTHPGGVQGALFRFIYQDVLGPFSISQLPTPKALKLIIKKNVKYFKNFI</sequence>
<organism evidence="1 2">
    <name type="scientific">Postechiella marina</name>
    <dbReference type="NCBI Taxonomy" id="943941"/>
    <lineage>
        <taxon>Bacteria</taxon>
        <taxon>Pseudomonadati</taxon>
        <taxon>Bacteroidota</taxon>
        <taxon>Flavobacteriia</taxon>
        <taxon>Flavobacteriales</taxon>
        <taxon>Flavobacteriaceae</taxon>
        <taxon>Postechiella</taxon>
    </lineage>
</organism>
<gene>
    <name evidence="1" type="ORF">GCM10022291_24260</name>
</gene>
<protein>
    <submittedName>
        <fullName evidence="1">Uncharacterized protein</fullName>
    </submittedName>
</protein>
<dbReference type="EMBL" id="BAABCA010000005">
    <property type="protein sequence ID" value="GAA4237441.1"/>
    <property type="molecule type" value="Genomic_DNA"/>
</dbReference>
<name>A0ABP8CC62_9FLAO</name>
<dbReference type="Proteomes" id="UP001501496">
    <property type="component" value="Unassembled WGS sequence"/>
</dbReference>
<keyword evidence="2" id="KW-1185">Reference proteome</keyword>
<evidence type="ECO:0000313" key="2">
    <source>
        <dbReference type="Proteomes" id="UP001501496"/>
    </source>
</evidence>